<sequence length="136" mass="16291">MYNKAQLEFQLYPIIMYDWNFENLLLRVRNDHLILIVKNFQWKREKKKKPYSSGKNISLLMDKGGHYLMNRGFSKRLFGAYIAIYIYYVMIIVKTILPFILFSWFALLQNPQIFKMKDSTFSGMLQATMKRLTPLS</sequence>
<evidence type="ECO:0000313" key="3">
    <source>
        <dbReference type="Proteomes" id="UP000265703"/>
    </source>
</evidence>
<reference evidence="2 3" key="1">
    <citation type="submission" date="2018-06" db="EMBL/GenBank/DDBJ databases">
        <title>Comparative genomics reveals the genomic features of Rhizophagus irregularis, R. cerebriforme, R. diaphanum and Gigaspora rosea, and their symbiotic lifestyle signature.</title>
        <authorList>
            <person name="Morin E."/>
            <person name="San Clemente H."/>
            <person name="Chen E.C.H."/>
            <person name="De La Providencia I."/>
            <person name="Hainaut M."/>
            <person name="Kuo A."/>
            <person name="Kohler A."/>
            <person name="Murat C."/>
            <person name="Tang N."/>
            <person name="Roy S."/>
            <person name="Loubradou J."/>
            <person name="Henrissat B."/>
            <person name="Grigoriev I.V."/>
            <person name="Corradi N."/>
            <person name="Roux C."/>
            <person name="Martin F.M."/>
        </authorList>
    </citation>
    <scope>NUCLEOTIDE SEQUENCE [LARGE SCALE GENOMIC DNA]</scope>
    <source>
        <strain evidence="2 3">DAOM 227022</strain>
    </source>
</reference>
<keyword evidence="1" id="KW-1133">Transmembrane helix</keyword>
<keyword evidence="1" id="KW-0472">Membrane</keyword>
<protein>
    <submittedName>
        <fullName evidence="2">Uncharacterized protein</fullName>
    </submittedName>
</protein>
<feature type="transmembrane region" description="Helical" evidence="1">
    <location>
        <begin position="78"/>
        <end position="107"/>
    </location>
</feature>
<keyword evidence="1" id="KW-0812">Transmembrane</keyword>
<organism evidence="2 3">
    <name type="scientific">Glomus cerebriforme</name>
    <dbReference type="NCBI Taxonomy" id="658196"/>
    <lineage>
        <taxon>Eukaryota</taxon>
        <taxon>Fungi</taxon>
        <taxon>Fungi incertae sedis</taxon>
        <taxon>Mucoromycota</taxon>
        <taxon>Glomeromycotina</taxon>
        <taxon>Glomeromycetes</taxon>
        <taxon>Glomerales</taxon>
        <taxon>Glomeraceae</taxon>
        <taxon>Glomus</taxon>
    </lineage>
</organism>
<name>A0A397SBL6_9GLOM</name>
<gene>
    <name evidence="2" type="ORF">C1645_743466</name>
</gene>
<dbReference type="AlphaFoldDB" id="A0A397SBL6"/>
<accession>A0A397SBL6</accession>
<dbReference type="EMBL" id="QKYT01000621">
    <property type="protein sequence ID" value="RIA82882.1"/>
    <property type="molecule type" value="Genomic_DNA"/>
</dbReference>
<evidence type="ECO:0000313" key="2">
    <source>
        <dbReference type="EMBL" id="RIA82882.1"/>
    </source>
</evidence>
<comment type="caution">
    <text evidence="2">The sequence shown here is derived from an EMBL/GenBank/DDBJ whole genome shotgun (WGS) entry which is preliminary data.</text>
</comment>
<keyword evidence="3" id="KW-1185">Reference proteome</keyword>
<evidence type="ECO:0000256" key="1">
    <source>
        <dbReference type="SAM" id="Phobius"/>
    </source>
</evidence>
<proteinExistence type="predicted"/>
<dbReference type="Proteomes" id="UP000265703">
    <property type="component" value="Unassembled WGS sequence"/>
</dbReference>